<dbReference type="EMBL" id="JAQQAF010000007">
    <property type="protein sequence ID" value="KAJ8471939.1"/>
    <property type="molecule type" value="Genomic_DNA"/>
</dbReference>
<dbReference type="InterPro" id="IPR036397">
    <property type="entry name" value="RNaseH_sf"/>
</dbReference>
<evidence type="ECO:0000256" key="1">
    <source>
        <dbReference type="SAM" id="MobiDB-lite"/>
    </source>
</evidence>
<sequence>MVRQRSPPLTRPSLLSLRRGRRWGRRDGEGWGPPPLLFRHLRPCYLSPTAFFPQDSHGIMWSSLSVFSSTSWRGFSRGSSKLPKEDSQPSMAEESNAFYVVRKGDIISIYKSFSDCQAQVSSSVCDPPVSVYKSYGLLKETEEYLASRGVKNPLYSIHASDMKEDLFGTLLTCPFQQPDGLADVLPKKMSSLKRTKDMETAGSGSMSTEQSKKHLKQENSLEAKTISRTNMSCILEFDGASKGNPGKAGAGAILRNLDGSVICRLREGLGVVTNNVAEYQALLLGMKFALKKGYKQIQVQGDSKLVCMQVEDLWQTKNQNMASLCKEVKGLKDSFLSFHINHVKREFNSDADAQANLAVDLAIGQVSEEYG</sequence>
<evidence type="ECO:0000313" key="4">
    <source>
        <dbReference type="Proteomes" id="UP001222027"/>
    </source>
</evidence>
<dbReference type="AlphaFoldDB" id="A0AAV8QFE5"/>
<dbReference type="Pfam" id="PF13456">
    <property type="entry name" value="RVT_3"/>
    <property type="match status" value="1"/>
</dbReference>
<dbReference type="InterPro" id="IPR009027">
    <property type="entry name" value="Ribosomal_bL9/RNase_H1_N"/>
</dbReference>
<comment type="caution">
    <text evidence="3">The sequence shown here is derived from an EMBL/GenBank/DDBJ whole genome shotgun (WGS) entry which is preliminary data.</text>
</comment>
<reference evidence="3 4" key="1">
    <citation type="submission" date="2022-12" db="EMBL/GenBank/DDBJ databases">
        <title>Chromosome-scale assembly of the Ensete ventricosum genome.</title>
        <authorList>
            <person name="Dussert Y."/>
            <person name="Stocks J."/>
            <person name="Wendawek A."/>
            <person name="Woldeyes F."/>
            <person name="Nichols R.A."/>
            <person name="Borrell J.S."/>
        </authorList>
    </citation>
    <scope>NUCLEOTIDE SEQUENCE [LARGE SCALE GENOMIC DNA]</scope>
    <source>
        <strain evidence="4">cv. Maze</strain>
        <tissue evidence="3">Seeds</tissue>
    </source>
</reference>
<dbReference type="InterPro" id="IPR011320">
    <property type="entry name" value="RNase_H1_N"/>
</dbReference>
<keyword evidence="4" id="KW-1185">Reference proteome</keyword>
<name>A0AAV8QFE5_ENSVE</name>
<dbReference type="PROSITE" id="PS50879">
    <property type="entry name" value="RNASE_H_1"/>
    <property type="match status" value="1"/>
</dbReference>
<dbReference type="CDD" id="cd09279">
    <property type="entry name" value="RNase_HI_like"/>
    <property type="match status" value="1"/>
</dbReference>
<proteinExistence type="predicted"/>
<dbReference type="GO" id="GO:0004523">
    <property type="term" value="F:RNA-DNA hybrid ribonuclease activity"/>
    <property type="evidence" value="ECO:0007669"/>
    <property type="project" value="InterPro"/>
</dbReference>
<accession>A0AAV8QFE5</accession>
<gene>
    <name evidence="3" type="ORF">OPV22_026282</name>
</gene>
<dbReference type="Pfam" id="PF01693">
    <property type="entry name" value="Cauli_VI"/>
    <property type="match status" value="1"/>
</dbReference>
<feature type="region of interest" description="Disordered" evidence="1">
    <location>
        <begin position="195"/>
        <end position="218"/>
    </location>
</feature>
<feature type="domain" description="RNase H type-1" evidence="2">
    <location>
        <begin position="229"/>
        <end position="368"/>
    </location>
</feature>
<dbReference type="SUPFAM" id="SSF53098">
    <property type="entry name" value="Ribonuclease H-like"/>
    <property type="match status" value="1"/>
</dbReference>
<dbReference type="InterPro" id="IPR037056">
    <property type="entry name" value="RNase_H1_N_sf"/>
</dbReference>
<dbReference type="InterPro" id="IPR012337">
    <property type="entry name" value="RNaseH-like_sf"/>
</dbReference>
<dbReference type="Proteomes" id="UP001222027">
    <property type="component" value="Unassembled WGS sequence"/>
</dbReference>
<dbReference type="SUPFAM" id="SSF55658">
    <property type="entry name" value="L9 N-domain-like"/>
    <property type="match status" value="1"/>
</dbReference>
<organism evidence="3 4">
    <name type="scientific">Ensete ventricosum</name>
    <name type="common">Abyssinian banana</name>
    <name type="synonym">Musa ensete</name>
    <dbReference type="NCBI Taxonomy" id="4639"/>
    <lineage>
        <taxon>Eukaryota</taxon>
        <taxon>Viridiplantae</taxon>
        <taxon>Streptophyta</taxon>
        <taxon>Embryophyta</taxon>
        <taxon>Tracheophyta</taxon>
        <taxon>Spermatophyta</taxon>
        <taxon>Magnoliopsida</taxon>
        <taxon>Liliopsida</taxon>
        <taxon>Zingiberales</taxon>
        <taxon>Musaceae</taxon>
        <taxon>Ensete</taxon>
    </lineage>
</organism>
<protein>
    <recommendedName>
        <fullName evidence="2">RNase H type-1 domain-containing protein</fullName>
    </recommendedName>
</protein>
<dbReference type="Gene3D" id="3.30.420.10">
    <property type="entry name" value="Ribonuclease H-like superfamily/Ribonuclease H"/>
    <property type="match status" value="1"/>
</dbReference>
<dbReference type="InterPro" id="IPR002156">
    <property type="entry name" value="RNaseH_domain"/>
</dbReference>
<dbReference type="GO" id="GO:0003676">
    <property type="term" value="F:nucleic acid binding"/>
    <property type="evidence" value="ECO:0007669"/>
    <property type="project" value="InterPro"/>
</dbReference>
<dbReference type="PANTHER" id="PTHR46387">
    <property type="entry name" value="POLYNUCLEOTIDYL TRANSFERASE, RIBONUCLEASE H-LIKE SUPERFAMILY PROTEIN"/>
    <property type="match status" value="1"/>
</dbReference>
<dbReference type="PANTHER" id="PTHR46387:SF2">
    <property type="entry name" value="RIBONUCLEASE HI"/>
    <property type="match status" value="1"/>
</dbReference>
<dbReference type="Gene3D" id="3.40.970.10">
    <property type="entry name" value="Ribonuclease H1, N-terminal domain"/>
    <property type="match status" value="1"/>
</dbReference>
<evidence type="ECO:0000313" key="3">
    <source>
        <dbReference type="EMBL" id="KAJ8471939.1"/>
    </source>
</evidence>
<evidence type="ECO:0000259" key="2">
    <source>
        <dbReference type="PROSITE" id="PS50879"/>
    </source>
</evidence>
<dbReference type="FunFam" id="3.30.420.10:FF:000076">
    <property type="entry name" value="RBR-type E3 ubiquitin transferase"/>
    <property type="match status" value="1"/>
</dbReference>